<keyword evidence="2" id="KW-0472">Membrane</keyword>
<evidence type="ECO:0008006" key="6">
    <source>
        <dbReference type="Google" id="ProtNLM"/>
    </source>
</evidence>
<reference evidence="4" key="2">
    <citation type="submission" date="2023-02" db="EMBL/GenBank/DDBJ databases">
        <authorList>
            <consortium name="DOE Joint Genome Institute"/>
            <person name="Mondo S.J."/>
            <person name="Chang Y."/>
            <person name="Wang Y."/>
            <person name="Ahrendt S."/>
            <person name="Andreopoulos W."/>
            <person name="Barry K."/>
            <person name="Beard J."/>
            <person name="Benny G.L."/>
            <person name="Blankenship S."/>
            <person name="Bonito G."/>
            <person name="Cuomo C."/>
            <person name="Desiro A."/>
            <person name="Gervers K.A."/>
            <person name="Hundley H."/>
            <person name="Kuo A."/>
            <person name="LaButti K."/>
            <person name="Lang B.F."/>
            <person name="Lipzen A."/>
            <person name="O'Donnell K."/>
            <person name="Pangilinan J."/>
            <person name="Reynolds N."/>
            <person name="Sandor L."/>
            <person name="Smith M.W."/>
            <person name="Tsang A."/>
            <person name="Grigoriev I.V."/>
            <person name="Stajich J.E."/>
            <person name="Spatafora J.W."/>
        </authorList>
    </citation>
    <scope>NUCLEOTIDE SEQUENCE</scope>
    <source>
        <strain evidence="4">RSA 2281</strain>
    </source>
</reference>
<feature type="compositionally biased region" description="Polar residues" evidence="1">
    <location>
        <begin position="374"/>
        <end position="394"/>
    </location>
</feature>
<feature type="region of interest" description="Disordered" evidence="1">
    <location>
        <begin position="301"/>
        <end position="323"/>
    </location>
</feature>
<feature type="region of interest" description="Disordered" evidence="1">
    <location>
        <begin position="101"/>
        <end position="128"/>
    </location>
</feature>
<feature type="compositionally biased region" description="Pro residues" evidence="1">
    <location>
        <begin position="180"/>
        <end position="192"/>
    </location>
</feature>
<feature type="compositionally biased region" description="Low complexity" evidence="1">
    <location>
        <begin position="101"/>
        <end position="114"/>
    </location>
</feature>
<dbReference type="EMBL" id="JAIXMP010000047">
    <property type="protein sequence ID" value="KAI9246231.1"/>
    <property type="molecule type" value="Genomic_DNA"/>
</dbReference>
<evidence type="ECO:0000313" key="4">
    <source>
        <dbReference type="EMBL" id="KAI9246231.1"/>
    </source>
</evidence>
<sequence>MYLFRLRRKSYSMVIPLMLAWLILGYICLAAAVDEIPSNTASTPSTTPTTGGGASCNPSNCIAKCSPSCSSDQVCVLGTMSNCGVCPASQCVSRSVLGGGSSSPSTSVSPSPGSENDNENGTQGSKGSNNGSLIGGLVGGLVGAGLVLSAAGYAGFRYKQKRNTLPFAFHGKSSMSQQPQLPPSSQQPPPTSSAPRDTMTTATTTIQSVSMNNSSNVELDESNRQQVMSGVIPIAYIPPSRQSTSPQQQHQQNLYDRPGTIEEQQQQYDNTVAQSYPVYNKRASQLQKQNSLQRQQSVLSTNIDPFSDDHHSRNSVLTTATDDDDRASITSSVIGHATTTPIKATQAYQMQRAKPQIMRVNTVRVNNGLARSGSTRTILTRDSIQLSRSNTAPTQRQDGNQQGSSSGGDQQQKEHTAVQLTDETARPNSAPTAAATGLQLDNGENEDDPFHDRHSTTNSSSSTSEKSRPQLTDSMVSGPSDGEITIFWDANRSTHSLSPASFPLPPPSP</sequence>
<feature type="region of interest" description="Disordered" evidence="1">
    <location>
        <begin position="374"/>
        <end position="488"/>
    </location>
</feature>
<keyword evidence="5" id="KW-1185">Reference proteome</keyword>
<comment type="caution">
    <text evidence="4">The sequence shown here is derived from an EMBL/GenBank/DDBJ whole genome shotgun (WGS) entry which is preliminary data.</text>
</comment>
<dbReference type="Proteomes" id="UP001209540">
    <property type="component" value="Unassembled WGS sequence"/>
</dbReference>
<keyword evidence="3" id="KW-0732">Signal</keyword>
<evidence type="ECO:0000256" key="1">
    <source>
        <dbReference type="SAM" id="MobiDB-lite"/>
    </source>
</evidence>
<name>A0AAD5P9E8_9FUNG</name>
<keyword evidence="2" id="KW-0812">Transmembrane</keyword>
<organism evidence="4 5">
    <name type="scientific">Phascolomyces articulosus</name>
    <dbReference type="NCBI Taxonomy" id="60185"/>
    <lineage>
        <taxon>Eukaryota</taxon>
        <taxon>Fungi</taxon>
        <taxon>Fungi incertae sedis</taxon>
        <taxon>Mucoromycota</taxon>
        <taxon>Mucoromycotina</taxon>
        <taxon>Mucoromycetes</taxon>
        <taxon>Mucorales</taxon>
        <taxon>Lichtheimiaceae</taxon>
        <taxon>Phascolomyces</taxon>
    </lineage>
</organism>
<feature type="chain" id="PRO_5042154066" description="Membrane anchor Opy2 N-terminal domain-containing protein" evidence="3">
    <location>
        <begin position="33"/>
        <end position="509"/>
    </location>
</feature>
<feature type="compositionally biased region" description="Low complexity" evidence="1">
    <location>
        <begin position="395"/>
        <end position="410"/>
    </location>
</feature>
<reference evidence="4" key="1">
    <citation type="journal article" date="2022" name="IScience">
        <title>Evolution of zygomycete secretomes and the origins of terrestrial fungal ecologies.</title>
        <authorList>
            <person name="Chang Y."/>
            <person name="Wang Y."/>
            <person name="Mondo S."/>
            <person name="Ahrendt S."/>
            <person name="Andreopoulos W."/>
            <person name="Barry K."/>
            <person name="Beard J."/>
            <person name="Benny G.L."/>
            <person name="Blankenship S."/>
            <person name="Bonito G."/>
            <person name="Cuomo C."/>
            <person name="Desiro A."/>
            <person name="Gervers K.A."/>
            <person name="Hundley H."/>
            <person name="Kuo A."/>
            <person name="LaButti K."/>
            <person name="Lang B.F."/>
            <person name="Lipzen A."/>
            <person name="O'Donnell K."/>
            <person name="Pangilinan J."/>
            <person name="Reynolds N."/>
            <person name="Sandor L."/>
            <person name="Smith M.E."/>
            <person name="Tsang A."/>
            <person name="Grigoriev I.V."/>
            <person name="Stajich J.E."/>
            <person name="Spatafora J.W."/>
        </authorList>
    </citation>
    <scope>NUCLEOTIDE SEQUENCE</scope>
    <source>
        <strain evidence="4">RSA 2281</strain>
    </source>
</reference>
<evidence type="ECO:0000256" key="3">
    <source>
        <dbReference type="SAM" id="SignalP"/>
    </source>
</evidence>
<evidence type="ECO:0000313" key="5">
    <source>
        <dbReference type="Proteomes" id="UP001209540"/>
    </source>
</evidence>
<dbReference type="AlphaFoldDB" id="A0AAD5P9E8"/>
<feature type="transmembrane region" description="Helical" evidence="2">
    <location>
        <begin position="133"/>
        <end position="156"/>
    </location>
</feature>
<feature type="compositionally biased region" description="Polar residues" evidence="1">
    <location>
        <begin position="418"/>
        <end position="431"/>
    </location>
</feature>
<feature type="region of interest" description="Disordered" evidence="1">
    <location>
        <begin position="170"/>
        <end position="199"/>
    </location>
</feature>
<proteinExistence type="predicted"/>
<protein>
    <recommendedName>
        <fullName evidence="6">Membrane anchor Opy2 N-terminal domain-containing protein</fullName>
    </recommendedName>
</protein>
<accession>A0AAD5P9E8</accession>
<feature type="signal peptide" evidence="3">
    <location>
        <begin position="1"/>
        <end position="32"/>
    </location>
</feature>
<keyword evidence="2" id="KW-1133">Transmembrane helix</keyword>
<evidence type="ECO:0000256" key="2">
    <source>
        <dbReference type="SAM" id="Phobius"/>
    </source>
</evidence>
<gene>
    <name evidence="4" type="ORF">BDA99DRAFT_543327</name>
</gene>